<organism evidence="2 3">
    <name type="scientific">Massarina eburnea CBS 473.64</name>
    <dbReference type="NCBI Taxonomy" id="1395130"/>
    <lineage>
        <taxon>Eukaryota</taxon>
        <taxon>Fungi</taxon>
        <taxon>Dikarya</taxon>
        <taxon>Ascomycota</taxon>
        <taxon>Pezizomycotina</taxon>
        <taxon>Dothideomycetes</taxon>
        <taxon>Pleosporomycetidae</taxon>
        <taxon>Pleosporales</taxon>
        <taxon>Massarineae</taxon>
        <taxon>Massarinaceae</taxon>
        <taxon>Massarina</taxon>
    </lineage>
</organism>
<evidence type="ECO:0000256" key="1">
    <source>
        <dbReference type="SAM" id="MobiDB-lite"/>
    </source>
</evidence>
<evidence type="ECO:0000313" key="2">
    <source>
        <dbReference type="EMBL" id="KAF2638627.1"/>
    </source>
</evidence>
<gene>
    <name evidence="2" type="ORF">P280DRAFT_481970</name>
</gene>
<reference evidence="2" key="1">
    <citation type="journal article" date="2020" name="Stud. Mycol.">
        <title>101 Dothideomycetes genomes: a test case for predicting lifestyles and emergence of pathogens.</title>
        <authorList>
            <person name="Haridas S."/>
            <person name="Albert R."/>
            <person name="Binder M."/>
            <person name="Bloem J."/>
            <person name="Labutti K."/>
            <person name="Salamov A."/>
            <person name="Andreopoulos B."/>
            <person name="Baker S."/>
            <person name="Barry K."/>
            <person name="Bills G."/>
            <person name="Bluhm B."/>
            <person name="Cannon C."/>
            <person name="Castanera R."/>
            <person name="Culley D."/>
            <person name="Daum C."/>
            <person name="Ezra D."/>
            <person name="Gonzalez J."/>
            <person name="Henrissat B."/>
            <person name="Kuo A."/>
            <person name="Liang C."/>
            <person name="Lipzen A."/>
            <person name="Lutzoni F."/>
            <person name="Magnuson J."/>
            <person name="Mondo S."/>
            <person name="Nolan M."/>
            <person name="Ohm R."/>
            <person name="Pangilinan J."/>
            <person name="Park H.-J."/>
            <person name="Ramirez L."/>
            <person name="Alfaro M."/>
            <person name="Sun H."/>
            <person name="Tritt A."/>
            <person name="Yoshinaga Y."/>
            <person name="Zwiers L.-H."/>
            <person name="Turgeon B."/>
            <person name="Goodwin S."/>
            <person name="Spatafora J."/>
            <person name="Crous P."/>
            <person name="Grigoriev I."/>
        </authorList>
    </citation>
    <scope>NUCLEOTIDE SEQUENCE</scope>
    <source>
        <strain evidence="2">CBS 473.64</strain>
    </source>
</reference>
<evidence type="ECO:0000313" key="3">
    <source>
        <dbReference type="Proteomes" id="UP000799753"/>
    </source>
</evidence>
<keyword evidence="3" id="KW-1185">Reference proteome</keyword>
<sequence>MPDVSMSNPSNPKTLPALAATITEECKAVGVEVNMYFNMVELYCRGYLPRGLNDQLLRSVIEQAEDVVKKYHKDLVNAIGTPSLSATQDEYERLRIMINDIILKDTDASFDVNLRMQRLLIDDVIQTRMDSRTNLYSAHQNYEQAIMEHWPKKLWRRLSRASSKENQCSGASSSRQLRETEGLLAGEALTNDSTTSSKDPGPRQLAAQYGPYSKPTIYHSSPYWVLVEHSFEAHAPLCRKMMKLTVTKLPLEIRHVIYDQLFKDLTFLVQKEYVLRPDNSEYEMEDERIDRIYAAHKRTSLNLLPRFLSEDTVDTVFLYDIYGYMYQKYQFFIEWDYSQRDNPLEEFFQHGPFLHRMQHSPAAFLRRLTISFVFPQPVAGYYPSDNIMHMACKTASTLLPLTKVTRKDGFKLELRIHCGSALAYRMLCSGLLSSVAHLKALGFEVDMKHANNGHYEWWGDDDELWLWLAGFRSVDEIPLDKAVWTAVSNVWSSSGMTAVSFTENRDY</sequence>
<dbReference type="EMBL" id="MU006789">
    <property type="protein sequence ID" value="KAF2638627.1"/>
    <property type="molecule type" value="Genomic_DNA"/>
</dbReference>
<proteinExistence type="predicted"/>
<dbReference type="Proteomes" id="UP000799753">
    <property type="component" value="Unassembled WGS sequence"/>
</dbReference>
<accession>A0A6A6RTV6</accession>
<protein>
    <submittedName>
        <fullName evidence="2">Uncharacterized protein</fullName>
    </submittedName>
</protein>
<dbReference type="AlphaFoldDB" id="A0A6A6RTV6"/>
<name>A0A6A6RTV6_9PLEO</name>
<feature type="region of interest" description="Disordered" evidence="1">
    <location>
        <begin position="186"/>
        <end position="206"/>
    </location>
</feature>